<evidence type="ECO:0000313" key="3">
    <source>
        <dbReference type="Proteomes" id="UP000198931"/>
    </source>
</evidence>
<evidence type="ECO:0000256" key="1">
    <source>
        <dbReference type="SAM" id="SignalP"/>
    </source>
</evidence>
<dbReference type="OrthoDB" id="1259218at2"/>
<accession>A0A1I3DAK0</accession>
<reference evidence="2 3" key="1">
    <citation type="submission" date="2016-10" db="EMBL/GenBank/DDBJ databases">
        <authorList>
            <person name="de Groot N.N."/>
        </authorList>
    </citation>
    <scope>NUCLEOTIDE SEQUENCE [LARGE SCALE GENOMIC DNA]</scope>
    <source>
        <strain evidence="2 3">DSM 26000</strain>
    </source>
</reference>
<sequence length="106" mass="11523">MKKIILGLFMTVGVSAFAMANTSVFVKNYKEFSKIEKKINIKNVLETTNLVDCYHGFKATLIDCAGNSHSVDMGGFPGECGNSEDGSVVLHYMGTFLSEDCIGQTN</sequence>
<dbReference type="STRING" id="1125876.SAMN05443292_0349"/>
<dbReference type="RefSeq" id="WP_090078441.1">
    <property type="nucleotide sequence ID" value="NZ_FOQT01000001.1"/>
</dbReference>
<gene>
    <name evidence="2" type="ORF">SAMN05443292_0349</name>
</gene>
<dbReference type="EMBL" id="FOQT01000001">
    <property type="protein sequence ID" value="SFH83760.1"/>
    <property type="molecule type" value="Genomic_DNA"/>
</dbReference>
<organism evidence="2 3">
    <name type="scientific">Halpernia frigidisoli</name>
    <dbReference type="NCBI Taxonomy" id="1125876"/>
    <lineage>
        <taxon>Bacteria</taxon>
        <taxon>Pseudomonadati</taxon>
        <taxon>Bacteroidota</taxon>
        <taxon>Flavobacteriia</taxon>
        <taxon>Flavobacteriales</taxon>
        <taxon>Weeksellaceae</taxon>
        <taxon>Chryseobacterium group</taxon>
        <taxon>Halpernia</taxon>
    </lineage>
</organism>
<evidence type="ECO:0000313" key="2">
    <source>
        <dbReference type="EMBL" id="SFH83760.1"/>
    </source>
</evidence>
<dbReference type="AlphaFoldDB" id="A0A1I3DAK0"/>
<keyword evidence="3" id="KW-1185">Reference proteome</keyword>
<dbReference type="Proteomes" id="UP000198931">
    <property type="component" value="Unassembled WGS sequence"/>
</dbReference>
<protein>
    <submittedName>
        <fullName evidence="2">Uncharacterized protein</fullName>
    </submittedName>
</protein>
<feature type="chain" id="PRO_5011704653" evidence="1">
    <location>
        <begin position="21"/>
        <end position="106"/>
    </location>
</feature>
<feature type="signal peptide" evidence="1">
    <location>
        <begin position="1"/>
        <end position="20"/>
    </location>
</feature>
<proteinExistence type="predicted"/>
<name>A0A1I3DAK0_9FLAO</name>
<keyword evidence="1" id="KW-0732">Signal</keyword>